<evidence type="ECO:0000256" key="5">
    <source>
        <dbReference type="ARBA" id="ARBA00022500"/>
    </source>
</evidence>
<feature type="transmembrane region" description="Helical" evidence="10">
    <location>
        <begin position="91"/>
        <end position="111"/>
    </location>
</feature>
<keyword evidence="8 10" id="KW-1133">Transmembrane helix</keyword>
<evidence type="ECO:0000256" key="2">
    <source>
        <dbReference type="ARBA" id="ARBA00004162"/>
    </source>
</evidence>
<sequence>MGPGFRRSDGVCWSSRARARGASSATRARANDGNPSPHPRRRSGASRPVRHIGAGRAQARRLHRHGIDMESAVSEANKTPNADKPKRRWPLFLALAVALAGAGGGGAWWWFGRAQAEAPKRAAPKPAIYHALEPTFVVNLADPDAPRYLQVEVQLMTRDPEVQPVIDLHTPRIRNRLLLLFSQQYSTNLRTRADKERLQREALAEVQAILKAETGKPGVEALYFTSFVTQ</sequence>
<evidence type="ECO:0000313" key="13">
    <source>
        <dbReference type="Proteomes" id="UP000636453"/>
    </source>
</evidence>
<evidence type="ECO:0000256" key="7">
    <source>
        <dbReference type="ARBA" id="ARBA00022779"/>
    </source>
</evidence>
<keyword evidence="5 10" id="KW-0145">Chemotaxis</keyword>
<evidence type="ECO:0000256" key="6">
    <source>
        <dbReference type="ARBA" id="ARBA00022692"/>
    </source>
</evidence>
<proteinExistence type="inferred from homology"/>
<evidence type="ECO:0000256" key="8">
    <source>
        <dbReference type="ARBA" id="ARBA00022989"/>
    </source>
</evidence>
<dbReference type="PANTHER" id="PTHR35091">
    <property type="entry name" value="FLAGELLAR PROTEIN FLIL"/>
    <property type="match status" value="1"/>
</dbReference>
<reference evidence="12" key="1">
    <citation type="journal article" date="2014" name="Int. J. Syst. Evol. Microbiol.">
        <title>Complete genome sequence of Corynebacterium casei LMG S-19264T (=DSM 44701T), isolated from a smear-ripened cheese.</title>
        <authorList>
            <consortium name="US DOE Joint Genome Institute (JGI-PGF)"/>
            <person name="Walter F."/>
            <person name="Albersmeier A."/>
            <person name="Kalinowski J."/>
            <person name="Ruckert C."/>
        </authorList>
    </citation>
    <scope>NUCLEOTIDE SEQUENCE</scope>
    <source>
        <strain evidence="12">KCTC 32020</strain>
    </source>
</reference>
<keyword evidence="13" id="KW-1185">Reference proteome</keyword>
<dbReference type="Pfam" id="PF03748">
    <property type="entry name" value="FliL"/>
    <property type="match status" value="1"/>
</dbReference>
<evidence type="ECO:0000256" key="10">
    <source>
        <dbReference type="RuleBase" id="RU364125"/>
    </source>
</evidence>
<dbReference type="GO" id="GO:0005886">
    <property type="term" value="C:plasma membrane"/>
    <property type="evidence" value="ECO:0007669"/>
    <property type="project" value="UniProtKB-SubCell"/>
</dbReference>
<dbReference type="Proteomes" id="UP000636453">
    <property type="component" value="Unassembled WGS sequence"/>
</dbReference>
<feature type="region of interest" description="Disordered" evidence="11">
    <location>
        <begin position="1"/>
        <end position="62"/>
    </location>
</feature>
<organism evidence="12 13">
    <name type="scientific">Vulcaniibacterium thermophilum</name>
    <dbReference type="NCBI Taxonomy" id="1169913"/>
    <lineage>
        <taxon>Bacteria</taxon>
        <taxon>Pseudomonadati</taxon>
        <taxon>Pseudomonadota</taxon>
        <taxon>Gammaproteobacteria</taxon>
        <taxon>Lysobacterales</taxon>
        <taxon>Lysobacteraceae</taxon>
        <taxon>Vulcaniibacterium</taxon>
    </lineage>
</organism>
<feature type="compositionally biased region" description="Basic residues" evidence="11">
    <location>
        <begin position="38"/>
        <end position="50"/>
    </location>
</feature>
<dbReference type="GO" id="GO:0006935">
    <property type="term" value="P:chemotaxis"/>
    <property type="evidence" value="ECO:0007669"/>
    <property type="project" value="UniProtKB-KW"/>
</dbReference>
<comment type="subcellular location">
    <subcellularLocation>
        <location evidence="10">Cell inner membrane</location>
    </subcellularLocation>
    <subcellularLocation>
        <location evidence="2">Cell membrane</location>
        <topology evidence="2">Single-pass membrane protein</topology>
    </subcellularLocation>
</comment>
<keyword evidence="10" id="KW-0997">Cell inner membrane</keyword>
<dbReference type="GO" id="GO:0071978">
    <property type="term" value="P:bacterial-type flagellum-dependent swarming motility"/>
    <property type="evidence" value="ECO:0007669"/>
    <property type="project" value="TreeGrafter"/>
</dbReference>
<evidence type="ECO:0000313" key="12">
    <source>
        <dbReference type="EMBL" id="GHE37515.1"/>
    </source>
</evidence>
<name>A0A919DCZ1_9GAMM</name>
<dbReference type="InterPro" id="IPR005503">
    <property type="entry name" value="FliL"/>
</dbReference>
<dbReference type="EMBL" id="BNCF01000010">
    <property type="protein sequence ID" value="GHE37515.1"/>
    <property type="molecule type" value="Genomic_DNA"/>
</dbReference>
<evidence type="ECO:0000256" key="11">
    <source>
        <dbReference type="SAM" id="MobiDB-lite"/>
    </source>
</evidence>
<gene>
    <name evidence="12" type="ORF">GCM10007167_19620</name>
</gene>
<keyword evidence="4" id="KW-1003">Cell membrane</keyword>
<evidence type="ECO:0000256" key="1">
    <source>
        <dbReference type="ARBA" id="ARBA00002254"/>
    </source>
</evidence>
<evidence type="ECO:0000256" key="3">
    <source>
        <dbReference type="ARBA" id="ARBA00008281"/>
    </source>
</evidence>
<evidence type="ECO:0000256" key="4">
    <source>
        <dbReference type="ARBA" id="ARBA00022475"/>
    </source>
</evidence>
<keyword evidence="6 10" id="KW-0812">Transmembrane</keyword>
<comment type="function">
    <text evidence="1 10">Controls the rotational direction of flagella during chemotaxis.</text>
</comment>
<feature type="compositionally biased region" description="Low complexity" evidence="11">
    <location>
        <begin position="14"/>
        <end position="28"/>
    </location>
</feature>
<evidence type="ECO:0000256" key="9">
    <source>
        <dbReference type="ARBA" id="ARBA00023136"/>
    </source>
</evidence>
<reference evidence="12" key="2">
    <citation type="submission" date="2020-09" db="EMBL/GenBank/DDBJ databases">
        <authorList>
            <person name="Sun Q."/>
            <person name="Kim S."/>
        </authorList>
    </citation>
    <scope>NUCLEOTIDE SEQUENCE</scope>
    <source>
        <strain evidence="12">KCTC 32020</strain>
    </source>
</reference>
<dbReference type="PANTHER" id="PTHR35091:SF2">
    <property type="entry name" value="FLAGELLAR PROTEIN FLIL"/>
    <property type="match status" value="1"/>
</dbReference>
<protein>
    <recommendedName>
        <fullName evidence="10">Flagellar protein FliL</fullName>
    </recommendedName>
</protein>
<keyword evidence="7 10" id="KW-0283">Flagellar rotation</keyword>
<dbReference type="GO" id="GO:0009425">
    <property type="term" value="C:bacterial-type flagellum basal body"/>
    <property type="evidence" value="ECO:0007669"/>
    <property type="project" value="InterPro"/>
</dbReference>
<comment type="similarity">
    <text evidence="3 10">Belongs to the FliL family.</text>
</comment>
<accession>A0A919DCZ1</accession>
<dbReference type="AlphaFoldDB" id="A0A919DCZ1"/>
<keyword evidence="9 10" id="KW-0472">Membrane</keyword>
<comment type="caution">
    <text evidence="12">The sequence shown here is derived from an EMBL/GenBank/DDBJ whole genome shotgun (WGS) entry which is preliminary data.</text>
</comment>